<gene>
    <name evidence="2" type="ORF">D9T17_06900</name>
</gene>
<dbReference type="RefSeq" id="WP_123646739.1">
    <property type="nucleotide sequence ID" value="NZ_RCTY01000019.1"/>
</dbReference>
<comment type="caution">
    <text evidence="2">The sequence shown here is derived from an EMBL/GenBank/DDBJ whole genome shotgun (WGS) entry which is preliminary data.</text>
</comment>
<accession>A0A3N2RKC1</accession>
<sequence>MGPRDRQYSIRPKAPTLLALLLFALALSVAVPALRKPEREGWIALPPQPMDASDPDIRQLLTKSEQLTLPREVEGEGSLSERCGEDDTEAEAIPAGQVSAPPSSYDPSSTPPPSPPPMPEQRYIAVLGHGPLGGRETRRIQIDIDGEQARIRVRDGDVSLRFQPPPVLEARQPRYAERRVPLAALAPLRDAWSAPELWTAGQRSAAWCADNHGLREAFFEACVYGRYYARDRACDRAAQEPLAQLWARIVELAPAPPPRAP</sequence>
<dbReference type="AlphaFoldDB" id="A0A3N2RKC1"/>
<evidence type="ECO:0000313" key="3">
    <source>
        <dbReference type="Proteomes" id="UP000275910"/>
    </source>
</evidence>
<feature type="region of interest" description="Disordered" evidence="1">
    <location>
        <begin position="70"/>
        <end position="89"/>
    </location>
</feature>
<reference evidence="2 3" key="1">
    <citation type="submission" date="2018-10" db="EMBL/GenBank/DDBJ databases">
        <title>The genome of Lysobacter enzymogenes OH11.</title>
        <authorList>
            <person name="Liu F."/>
            <person name="Zhao Y."/>
            <person name="Qian G."/>
            <person name="Chen Y."/>
            <person name="Xu H."/>
        </authorList>
    </citation>
    <scope>NUCLEOTIDE SEQUENCE [LARGE SCALE GENOMIC DNA]</scope>
    <source>
        <strain evidence="2 3">OH11</strain>
    </source>
</reference>
<feature type="compositionally biased region" description="Low complexity" evidence="1">
    <location>
        <begin position="99"/>
        <end position="108"/>
    </location>
</feature>
<dbReference type="Proteomes" id="UP000275910">
    <property type="component" value="Unassembled WGS sequence"/>
</dbReference>
<feature type="compositionally biased region" description="Pro residues" evidence="1">
    <location>
        <begin position="109"/>
        <end position="119"/>
    </location>
</feature>
<name>A0A3N2RKC1_LYSEN</name>
<evidence type="ECO:0000256" key="1">
    <source>
        <dbReference type="SAM" id="MobiDB-lite"/>
    </source>
</evidence>
<protein>
    <submittedName>
        <fullName evidence="2">Uncharacterized protein</fullName>
    </submittedName>
</protein>
<proteinExistence type="predicted"/>
<feature type="region of interest" description="Disordered" evidence="1">
    <location>
        <begin position="96"/>
        <end position="121"/>
    </location>
</feature>
<organism evidence="2 3">
    <name type="scientific">Lysobacter enzymogenes</name>
    <dbReference type="NCBI Taxonomy" id="69"/>
    <lineage>
        <taxon>Bacteria</taxon>
        <taxon>Pseudomonadati</taxon>
        <taxon>Pseudomonadota</taxon>
        <taxon>Gammaproteobacteria</taxon>
        <taxon>Lysobacterales</taxon>
        <taxon>Lysobacteraceae</taxon>
        <taxon>Lysobacter</taxon>
    </lineage>
</organism>
<dbReference type="EMBL" id="RCTY01000019">
    <property type="protein sequence ID" value="ROU07922.1"/>
    <property type="molecule type" value="Genomic_DNA"/>
</dbReference>
<evidence type="ECO:0000313" key="2">
    <source>
        <dbReference type="EMBL" id="ROU07922.1"/>
    </source>
</evidence>